<keyword evidence="2" id="KW-0472">Membrane</keyword>
<feature type="transmembrane region" description="Helical" evidence="2">
    <location>
        <begin position="62"/>
        <end position="85"/>
    </location>
</feature>
<feature type="region of interest" description="Disordered" evidence="1">
    <location>
        <begin position="317"/>
        <end position="419"/>
    </location>
</feature>
<sequence length="419" mass="45483">MSNGPYPLPDLHSGTRSFITTDQDHGGIALVICTLMATWVVLCFFVRVYMRATVSGPFGADDILCSVSTVFGVVQAIVSAAAVSFGFGKYLELLTPSQIDRASKAIYVTQLLYIVTVALSKCTVALLLARLVFIKSRVHACYGILAASVLWGVSAFLAEAIRCTETAPWRLAGSQCTNQTMDLLTSCKLTAWRAITAFNVLIEVALLAIPIWLVWPLQTTFMRKFTVVAVFWLRSPVIACALLRIHFLADTIDSPQPLYRGVVPFILLNLEMHYGLMASTWPTLKPFVSAFNTGFGTYDTQGISGYGGSSGSYAMASLERKSNRKSSAPNIMSPRSDGEAEHGGIRSYGKNVTQVQSASGAGGPTGRHSAASDNSTRGIIQTLTCEVHYEDEEARRKDPASRGENSIDRYPPSVHTKVQ</sequence>
<proteinExistence type="predicted"/>
<feature type="compositionally biased region" description="Polar residues" evidence="1">
    <location>
        <begin position="350"/>
        <end position="359"/>
    </location>
</feature>
<feature type="domain" description="Rhodopsin" evidence="3">
    <location>
        <begin position="46"/>
        <end position="289"/>
    </location>
</feature>
<evidence type="ECO:0000313" key="4">
    <source>
        <dbReference type="EMBL" id="CAK4030819.1"/>
    </source>
</evidence>
<feature type="transmembrane region" description="Helical" evidence="2">
    <location>
        <begin position="140"/>
        <end position="161"/>
    </location>
</feature>
<dbReference type="PANTHER" id="PTHR39614:SF2">
    <property type="entry name" value="INTEGRAL MEMBRANE PROTEIN"/>
    <property type="match status" value="1"/>
</dbReference>
<dbReference type="Proteomes" id="UP001296104">
    <property type="component" value="Unassembled WGS sequence"/>
</dbReference>
<dbReference type="Pfam" id="PF20684">
    <property type="entry name" value="Fung_rhodopsin"/>
    <property type="match status" value="1"/>
</dbReference>
<evidence type="ECO:0000259" key="3">
    <source>
        <dbReference type="Pfam" id="PF20684"/>
    </source>
</evidence>
<feature type="compositionally biased region" description="Polar residues" evidence="1">
    <location>
        <begin position="371"/>
        <end position="384"/>
    </location>
</feature>
<evidence type="ECO:0000313" key="5">
    <source>
        <dbReference type="Proteomes" id="UP001296104"/>
    </source>
</evidence>
<keyword evidence="5" id="KW-1185">Reference proteome</keyword>
<protein>
    <recommendedName>
        <fullName evidence="3">Rhodopsin domain-containing protein</fullName>
    </recommendedName>
</protein>
<feature type="compositionally biased region" description="Basic and acidic residues" evidence="1">
    <location>
        <begin position="393"/>
        <end position="407"/>
    </location>
</feature>
<dbReference type="EMBL" id="CAVMBE010000040">
    <property type="protein sequence ID" value="CAK4030819.1"/>
    <property type="molecule type" value="Genomic_DNA"/>
</dbReference>
<feature type="transmembrane region" description="Helical" evidence="2">
    <location>
        <begin position="28"/>
        <end position="50"/>
    </location>
</feature>
<dbReference type="InterPro" id="IPR049326">
    <property type="entry name" value="Rhodopsin_dom_fungi"/>
</dbReference>
<gene>
    <name evidence="4" type="ORF">LECACI_7A005977</name>
</gene>
<feature type="transmembrane region" description="Helical" evidence="2">
    <location>
        <begin position="105"/>
        <end position="128"/>
    </location>
</feature>
<keyword evidence="2" id="KW-0812">Transmembrane</keyword>
<evidence type="ECO:0000256" key="2">
    <source>
        <dbReference type="SAM" id="Phobius"/>
    </source>
</evidence>
<evidence type="ECO:0000256" key="1">
    <source>
        <dbReference type="SAM" id="MobiDB-lite"/>
    </source>
</evidence>
<dbReference type="AlphaFoldDB" id="A0AAI9EC86"/>
<comment type="caution">
    <text evidence="4">The sequence shown here is derived from an EMBL/GenBank/DDBJ whole genome shotgun (WGS) entry which is preliminary data.</text>
</comment>
<feature type="transmembrane region" description="Helical" evidence="2">
    <location>
        <begin position="191"/>
        <end position="215"/>
    </location>
</feature>
<reference evidence="4" key="1">
    <citation type="submission" date="2023-11" db="EMBL/GenBank/DDBJ databases">
        <authorList>
            <person name="Alioto T."/>
            <person name="Alioto T."/>
            <person name="Gomez Garrido J."/>
        </authorList>
    </citation>
    <scope>NUCLEOTIDE SEQUENCE</scope>
</reference>
<organism evidence="4 5">
    <name type="scientific">Lecanosticta acicola</name>
    <dbReference type="NCBI Taxonomy" id="111012"/>
    <lineage>
        <taxon>Eukaryota</taxon>
        <taxon>Fungi</taxon>
        <taxon>Dikarya</taxon>
        <taxon>Ascomycota</taxon>
        <taxon>Pezizomycotina</taxon>
        <taxon>Dothideomycetes</taxon>
        <taxon>Dothideomycetidae</taxon>
        <taxon>Mycosphaerellales</taxon>
        <taxon>Mycosphaerellaceae</taxon>
        <taxon>Lecanosticta</taxon>
    </lineage>
</organism>
<dbReference type="PANTHER" id="PTHR39614">
    <property type="entry name" value="INTEGRAL MEMBRANE PROTEIN"/>
    <property type="match status" value="1"/>
</dbReference>
<name>A0AAI9EC86_9PEZI</name>
<accession>A0AAI9EC86</accession>
<keyword evidence="2" id="KW-1133">Transmembrane helix</keyword>